<proteinExistence type="predicted"/>
<dbReference type="PROSITE" id="PS52050">
    <property type="entry name" value="WYL"/>
    <property type="match status" value="1"/>
</dbReference>
<keyword evidence="3" id="KW-1185">Reference proteome</keyword>
<dbReference type="Pfam" id="PF13280">
    <property type="entry name" value="WYL"/>
    <property type="match status" value="1"/>
</dbReference>
<name>A0A6L6YF88_9BURK</name>
<sequence length="339" mass="39203">MGRKYNRSSEADIILEILARIPVSNRYVSADEIVRSLSEAGIEISLRSTQRYLKQMADSGKYGIIRDTRDSAYGYRRERTCSQFDSINLRPNECLLLRLAQEHMRYQMPGAVLKSLDFLFDAAEKELNEKGRNAKERNWLKKVCVVSSSISQIPPKILPRIFDSVSEALYEEKMLRVEYTNNEGKTTKAAVAPLGLVQQDSRLYLICRFEHFDNEVHLALHRFKRAEVTDFPAVRPKDFDLQGYVNDRHFNFSNGAWIHWILEFESDQTARNLTETPFNTSQILEKGEDGIWHLEVDIQDSMLLDGWVAMWKEKAGIRRSDKQPIEGDVPEIIGLSRPR</sequence>
<dbReference type="Proteomes" id="UP000472580">
    <property type="component" value="Unassembled WGS sequence"/>
</dbReference>
<protein>
    <submittedName>
        <fullName evidence="2">WYL domain-containing protein</fullName>
    </submittedName>
</protein>
<dbReference type="InterPro" id="IPR026881">
    <property type="entry name" value="WYL_dom"/>
</dbReference>
<dbReference type="RefSeq" id="WP_160334480.1">
    <property type="nucleotide sequence ID" value="NZ_CALPCV010000004.1"/>
</dbReference>
<dbReference type="InterPro" id="IPR051534">
    <property type="entry name" value="CBASS_pafABC_assoc_protein"/>
</dbReference>
<dbReference type="AlphaFoldDB" id="A0A6L6YF88"/>
<feature type="domain" description="WYL" evidence="1">
    <location>
        <begin position="161"/>
        <end position="228"/>
    </location>
</feature>
<reference evidence="2 3" key="1">
    <citation type="submission" date="2019-12" db="EMBL/GenBank/DDBJ databases">
        <title>Microbes associate with the intestines of laboratory mice.</title>
        <authorList>
            <person name="Navarre W."/>
            <person name="Wong E."/>
        </authorList>
    </citation>
    <scope>NUCLEOTIDE SEQUENCE [LARGE SCALE GENOMIC DNA]</scope>
    <source>
        <strain evidence="2 3">NM82_D38</strain>
    </source>
</reference>
<dbReference type="OrthoDB" id="8595817at2"/>
<dbReference type="PANTHER" id="PTHR34580:SF1">
    <property type="entry name" value="PROTEIN PAFC"/>
    <property type="match status" value="1"/>
</dbReference>
<evidence type="ECO:0000313" key="3">
    <source>
        <dbReference type="Proteomes" id="UP000472580"/>
    </source>
</evidence>
<accession>A0A6L6YF88</accession>
<evidence type="ECO:0000259" key="1">
    <source>
        <dbReference type="Pfam" id="PF13280"/>
    </source>
</evidence>
<comment type="caution">
    <text evidence="2">The sequence shown here is derived from an EMBL/GenBank/DDBJ whole genome shotgun (WGS) entry which is preliminary data.</text>
</comment>
<gene>
    <name evidence="2" type="ORF">E5987_02330</name>
</gene>
<evidence type="ECO:0000313" key="2">
    <source>
        <dbReference type="EMBL" id="MVX56044.1"/>
    </source>
</evidence>
<dbReference type="EMBL" id="WSRP01000005">
    <property type="protein sequence ID" value="MVX56044.1"/>
    <property type="molecule type" value="Genomic_DNA"/>
</dbReference>
<dbReference type="PANTHER" id="PTHR34580">
    <property type="match status" value="1"/>
</dbReference>
<organism evidence="2 3">
    <name type="scientific">Parasutterella muris</name>
    <dbReference type="NCBI Taxonomy" id="2565572"/>
    <lineage>
        <taxon>Bacteria</taxon>
        <taxon>Pseudomonadati</taxon>
        <taxon>Pseudomonadota</taxon>
        <taxon>Betaproteobacteria</taxon>
        <taxon>Burkholderiales</taxon>
        <taxon>Sutterellaceae</taxon>
        <taxon>Parasutterella</taxon>
    </lineage>
</organism>